<reference evidence="10" key="2">
    <citation type="journal article" date="2021" name="PeerJ">
        <title>Extensive microbial diversity within the chicken gut microbiome revealed by metagenomics and culture.</title>
        <authorList>
            <person name="Gilroy R."/>
            <person name="Ravi A."/>
            <person name="Getino M."/>
            <person name="Pursley I."/>
            <person name="Horton D.L."/>
            <person name="Alikhan N.F."/>
            <person name="Baker D."/>
            <person name="Gharbi K."/>
            <person name="Hall N."/>
            <person name="Watson M."/>
            <person name="Adriaenssens E.M."/>
            <person name="Foster-Nyarko E."/>
            <person name="Jarju S."/>
            <person name="Secka A."/>
            <person name="Antonio M."/>
            <person name="Oren A."/>
            <person name="Chaudhuri R.R."/>
            <person name="La Ragione R."/>
            <person name="Hildebrand F."/>
            <person name="Pallen M.J."/>
        </authorList>
    </citation>
    <scope>NUCLEOTIDE SEQUENCE</scope>
    <source>
        <strain evidence="10">CHK183-6373</strain>
    </source>
</reference>
<keyword evidence="3" id="KW-0547">Nucleotide-binding</keyword>
<dbReference type="Pfam" id="PF00005">
    <property type="entry name" value="ABC_tran"/>
    <property type="match status" value="1"/>
</dbReference>
<dbReference type="PROSITE" id="PS50893">
    <property type="entry name" value="ABC_TRANSPORTER_2"/>
    <property type="match status" value="1"/>
</dbReference>
<dbReference type="CDD" id="cd07346">
    <property type="entry name" value="ABC_6TM_exporters"/>
    <property type="match status" value="1"/>
</dbReference>
<comment type="subcellular location">
    <subcellularLocation>
        <location evidence="1">Cell membrane</location>
        <topology evidence="1">Multi-pass membrane protein</topology>
    </subcellularLocation>
</comment>
<evidence type="ECO:0000256" key="1">
    <source>
        <dbReference type="ARBA" id="ARBA00004651"/>
    </source>
</evidence>
<feature type="transmembrane region" description="Helical" evidence="7">
    <location>
        <begin position="156"/>
        <end position="172"/>
    </location>
</feature>
<dbReference type="InterPro" id="IPR027417">
    <property type="entry name" value="P-loop_NTPase"/>
</dbReference>
<protein>
    <submittedName>
        <fullName evidence="10">ABC transporter ATP-binding protein</fullName>
    </submittedName>
</protein>
<name>A0A9D1P4I4_9FIRM</name>
<feature type="domain" description="ABC transporter" evidence="8">
    <location>
        <begin position="334"/>
        <end position="533"/>
    </location>
</feature>
<sequence length="533" mass="60780">MQRMMRYFRQFYAQCGKAVLLYLLLTIVHKILAFISPPITQWLIDAAIAGNASEFWRMLIFEVLTTLAFMAALYLRNVHGDITENRVVAFAEKRTFSDMLRMPYKELRKKPLGHYLHMIDRDAEKITGLAFYDIIVFVTNIIMTIAMIVYLLYCDWVLTLIVLFVPPAFVLLSKLQLPRLERCQEDVIAQQENLNDRLDECYNGNESIRASNAENYFMKRFESAVGQWFRAKKAYVRADNQYDILSVTGLMNFADSAIYCLGCWRVLQGEMTVGTIMTFSLYFSTLWNSVEGFMDFFKEYRVKQVSLARLDDMHSMCPEEAAPQGEALPAFEKLTCDHISFAYEDKPVFADFSLEVRKGERVLITGENGSGKSTIARLLVGLLAPDRGTIAYNGQNIASVDVAALREKVLLIPAEPFIVEGTAEENLWGRPGDRALERFGRERRIEKNGGNLSGGQKKQLQLCRSLAASAEVLILDEPFNFIDREAKEAFWNEILQTFSDRTLIVISHDPFPGKDCDRRVEVGQKSSGIKSTF</sequence>
<dbReference type="PANTHER" id="PTHR43394:SF1">
    <property type="entry name" value="ATP-BINDING CASSETTE SUB-FAMILY B MEMBER 10, MITOCHONDRIAL"/>
    <property type="match status" value="1"/>
</dbReference>
<dbReference type="Gene3D" id="3.40.50.300">
    <property type="entry name" value="P-loop containing nucleotide triphosphate hydrolases"/>
    <property type="match status" value="1"/>
</dbReference>
<evidence type="ECO:0000259" key="8">
    <source>
        <dbReference type="PROSITE" id="PS50893"/>
    </source>
</evidence>
<dbReference type="GO" id="GO:0015421">
    <property type="term" value="F:ABC-type oligopeptide transporter activity"/>
    <property type="evidence" value="ECO:0007669"/>
    <property type="project" value="TreeGrafter"/>
</dbReference>
<dbReference type="GO" id="GO:0005524">
    <property type="term" value="F:ATP binding"/>
    <property type="evidence" value="ECO:0007669"/>
    <property type="project" value="UniProtKB-KW"/>
</dbReference>
<dbReference type="Pfam" id="PF00664">
    <property type="entry name" value="ABC_membrane"/>
    <property type="match status" value="1"/>
</dbReference>
<comment type="caution">
    <text evidence="10">The sequence shown here is derived from an EMBL/GenBank/DDBJ whole genome shotgun (WGS) entry which is preliminary data.</text>
</comment>
<evidence type="ECO:0000256" key="6">
    <source>
        <dbReference type="ARBA" id="ARBA00023136"/>
    </source>
</evidence>
<evidence type="ECO:0000313" key="10">
    <source>
        <dbReference type="EMBL" id="HIV26416.1"/>
    </source>
</evidence>
<dbReference type="InterPro" id="IPR003439">
    <property type="entry name" value="ABC_transporter-like_ATP-bd"/>
</dbReference>
<dbReference type="Gene3D" id="1.20.1560.10">
    <property type="entry name" value="ABC transporter type 1, transmembrane domain"/>
    <property type="match status" value="1"/>
</dbReference>
<dbReference type="EMBL" id="DVOT01000009">
    <property type="protein sequence ID" value="HIV26416.1"/>
    <property type="molecule type" value="Genomic_DNA"/>
</dbReference>
<dbReference type="InterPro" id="IPR036640">
    <property type="entry name" value="ABC1_TM_sf"/>
</dbReference>
<evidence type="ECO:0000256" key="3">
    <source>
        <dbReference type="ARBA" id="ARBA00022741"/>
    </source>
</evidence>
<dbReference type="Proteomes" id="UP000886884">
    <property type="component" value="Unassembled WGS sequence"/>
</dbReference>
<evidence type="ECO:0000256" key="5">
    <source>
        <dbReference type="ARBA" id="ARBA00022989"/>
    </source>
</evidence>
<organism evidence="10 11">
    <name type="scientific">Candidatus Ornithocaccomicrobium faecavium</name>
    <dbReference type="NCBI Taxonomy" id="2840890"/>
    <lineage>
        <taxon>Bacteria</taxon>
        <taxon>Bacillati</taxon>
        <taxon>Bacillota</taxon>
        <taxon>Clostridia</taxon>
        <taxon>Candidatus Ornithocaccomicrobium</taxon>
    </lineage>
</organism>
<dbReference type="InterPro" id="IPR039421">
    <property type="entry name" value="Type_1_exporter"/>
</dbReference>
<dbReference type="GO" id="GO:0016887">
    <property type="term" value="F:ATP hydrolysis activity"/>
    <property type="evidence" value="ECO:0007669"/>
    <property type="project" value="InterPro"/>
</dbReference>
<feature type="transmembrane region" description="Helical" evidence="7">
    <location>
        <begin position="57"/>
        <end position="75"/>
    </location>
</feature>
<keyword evidence="5 7" id="KW-1133">Transmembrane helix</keyword>
<reference evidence="10" key="1">
    <citation type="submission" date="2020-10" db="EMBL/GenBank/DDBJ databases">
        <authorList>
            <person name="Gilroy R."/>
        </authorList>
    </citation>
    <scope>NUCLEOTIDE SEQUENCE</scope>
    <source>
        <strain evidence="10">CHK183-6373</strain>
    </source>
</reference>
<proteinExistence type="predicted"/>
<dbReference type="CDD" id="cd03228">
    <property type="entry name" value="ABCC_MRP_Like"/>
    <property type="match status" value="1"/>
</dbReference>
<accession>A0A9D1P4I4</accession>
<dbReference type="SMART" id="SM00382">
    <property type="entry name" value="AAA"/>
    <property type="match status" value="1"/>
</dbReference>
<dbReference type="GO" id="GO:0005886">
    <property type="term" value="C:plasma membrane"/>
    <property type="evidence" value="ECO:0007669"/>
    <property type="project" value="UniProtKB-SubCell"/>
</dbReference>
<keyword evidence="6 7" id="KW-0472">Membrane</keyword>
<feature type="domain" description="ABC transmembrane type-1" evidence="9">
    <location>
        <begin position="20"/>
        <end position="300"/>
    </location>
</feature>
<evidence type="ECO:0000256" key="7">
    <source>
        <dbReference type="SAM" id="Phobius"/>
    </source>
</evidence>
<evidence type="ECO:0000313" key="11">
    <source>
        <dbReference type="Proteomes" id="UP000886884"/>
    </source>
</evidence>
<evidence type="ECO:0000259" key="9">
    <source>
        <dbReference type="PROSITE" id="PS50929"/>
    </source>
</evidence>
<keyword evidence="2 7" id="KW-0812">Transmembrane</keyword>
<feature type="transmembrane region" description="Helical" evidence="7">
    <location>
        <begin position="129"/>
        <end position="150"/>
    </location>
</feature>
<dbReference type="SUPFAM" id="SSF90123">
    <property type="entry name" value="ABC transporter transmembrane region"/>
    <property type="match status" value="1"/>
</dbReference>
<evidence type="ECO:0000256" key="2">
    <source>
        <dbReference type="ARBA" id="ARBA00022692"/>
    </source>
</evidence>
<evidence type="ECO:0000256" key="4">
    <source>
        <dbReference type="ARBA" id="ARBA00022840"/>
    </source>
</evidence>
<keyword evidence="4 10" id="KW-0067">ATP-binding</keyword>
<gene>
    <name evidence="10" type="ORF">IAA64_00475</name>
</gene>
<dbReference type="PROSITE" id="PS50929">
    <property type="entry name" value="ABC_TM1F"/>
    <property type="match status" value="1"/>
</dbReference>
<dbReference type="InterPro" id="IPR003593">
    <property type="entry name" value="AAA+_ATPase"/>
</dbReference>
<dbReference type="PANTHER" id="PTHR43394">
    <property type="entry name" value="ATP-DEPENDENT PERMEASE MDL1, MITOCHONDRIAL"/>
    <property type="match status" value="1"/>
</dbReference>
<dbReference type="InterPro" id="IPR011527">
    <property type="entry name" value="ABC1_TM_dom"/>
</dbReference>
<dbReference type="SUPFAM" id="SSF52540">
    <property type="entry name" value="P-loop containing nucleoside triphosphate hydrolases"/>
    <property type="match status" value="1"/>
</dbReference>
<dbReference type="AlphaFoldDB" id="A0A9D1P4I4"/>